<evidence type="ECO:0000256" key="1">
    <source>
        <dbReference type="SAM" id="Coils"/>
    </source>
</evidence>
<dbReference type="PATRIC" id="fig|999408.3.peg.1259"/>
<protein>
    <recommendedName>
        <fullName evidence="4">DUF4315 family protein</fullName>
    </recommendedName>
</protein>
<reference evidence="2 3" key="1">
    <citation type="submission" date="2013-01" db="EMBL/GenBank/DDBJ databases">
        <title>The Genome Sequence of Clostridium clostridioforme 90A8.</title>
        <authorList>
            <consortium name="The Broad Institute Genome Sequencing Platform"/>
            <person name="Earl A."/>
            <person name="Ward D."/>
            <person name="Feldgarden M."/>
            <person name="Gevers D."/>
            <person name="Courvalin P."/>
            <person name="Lambert T."/>
            <person name="Walker B."/>
            <person name="Young S.K."/>
            <person name="Zeng Q."/>
            <person name="Gargeya S."/>
            <person name="Fitzgerald M."/>
            <person name="Haas B."/>
            <person name="Abouelleil A."/>
            <person name="Alvarado L."/>
            <person name="Arachchi H.M."/>
            <person name="Berlin A.M."/>
            <person name="Chapman S.B."/>
            <person name="Dewar J."/>
            <person name="Goldberg J."/>
            <person name="Griggs A."/>
            <person name="Gujja S."/>
            <person name="Hansen M."/>
            <person name="Howarth C."/>
            <person name="Imamovic A."/>
            <person name="Larimer J."/>
            <person name="McCowan C."/>
            <person name="Murphy C."/>
            <person name="Neiman D."/>
            <person name="Pearson M."/>
            <person name="Priest M."/>
            <person name="Roberts A."/>
            <person name="Saif S."/>
            <person name="Shea T."/>
            <person name="Sisk P."/>
            <person name="Sykes S."/>
            <person name="Wortman J."/>
            <person name="Nusbaum C."/>
            <person name="Birren B."/>
        </authorList>
    </citation>
    <scope>NUCLEOTIDE SEQUENCE [LARGE SCALE GENOMIC DNA]</scope>
    <source>
        <strain evidence="2 3">90A8</strain>
    </source>
</reference>
<sequence length="83" mass="9602">MATKLDRIEKDIQKTKSKIAEFQKQLRELETQKTEQENLQIIQLVRGMNMKPEEFAAFLRSGAMQAAPAATPYHEQEDNAHEE</sequence>
<dbReference type="AlphaFoldDB" id="A0A0E2HF01"/>
<evidence type="ECO:0008006" key="4">
    <source>
        <dbReference type="Google" id="ProtNLM"/>
    </source>
</evidence>
<comment type="caution">
    <text evidence="2">The sequence shown here is derived from an EMBL/GenBank/DDBJ whole genome shotgun (WGS) entry which is preliminary data.</text>
</comment>
<dbReference type="InterPro" id="IPR025464">
    <property type="entry name" value="DUF4315"/>
</dbReference>
<dbReference type="RefSeq" id="WP_002317286.1">
    <property type="nucleotide sequence ID" value="NZ_KB851009.1"/>
</dbReference>
<name>A0A0E2HF01_9FIRM</name>
<organism evidence="2 3">
    <name type="scientific">[Clostridium] clostridioforme 90A8</name>
    <dbReference type="NCBI Taxonomy" id="999408"/>
    <lineage>
        <taxon>Bacteria</taxon>
        <taxon>Bacillati</taxon>
        <taxon>Bacillota</taxon>
        <taxon>Clostridia</taxon>
        <taxon>Lachnospirales</taxon>
        <taxon>Lachnospiraceae</taxon>
        <taxon>Enterocloster</taxon>
    </lineage>
</organism>
<dbReference type="EMBL" id="AGYR01000008">
    <property type="protein sequence ID" value="ENZ18591.1"/>
    <property type="molecule type" value="Genomic_DNA"/>
</dbReference>
<dbReference type="HOGENOM" id="CLU_184290_0_1_9"/>
<feature type="coiled-coil region" evidence="1">
    <location>
        <begin position="5"/>
        <end position="39"/>
    </location>
</feature>
<evidence type="ECO:0000313" key="3">
    <source>
        <dbReference type="Proteomes" id="UP000013085"/>
    </source>
</evidence>
<dbReference type="Pfam" id="PF14193">
    <property type="entry name" value="DUF4315"/>
    <property type="match status" value="1"/>
</dbReference>
<evidence type="ECO:0000313" key="2">
    <source>
        <dbReference type="EMBL" id="ENZ18591.1"/>
    </source>
</evidence>
<keyword evidence="1" id="KW-0175">Coiled coil</keyword>
<dbReference type="GeneID" id="93279159"/>
<gene>
    <name evidence="2" type="ORF">HMPREF1090_01175</name>
</gene>
<proteinExistence type="predicted"/>
<dbReference type="Proteomes" id="UP000013085">
    <property type="component" value="Unassembled WGS sequence"/>
</dbReference>
<accession>A0A0E2HF01</accession>